<dbReference type="InterPro" id="IPR006626">
    <property type="entry name" value="PbH1"/>
</dbReference>
<evidence type="ECO:0000259" key="4">
    <source>
        <dbReference type="PROSITE" id="PS51272"/>
    </source>
</evidence>
<dbReference type="CDD" id="cd23432">
    <property type="entry name" value="beta-trefoil_Ricin_EndoBetaGal-like"/>
    <property type="match status" value="8"/>
</dbReference>
<dbReference type="PANTHER" id="PTHR43308:SF5">
    <property type="entry name" value="S-LAYER PROTEIN _ PEPTIDOGLYCAN ENDO-BETA-N-ACETYLGLUCOSAMINIDASE"/>
    <property type="match status" value="1"/>
</dbReference>
<dbReference type="SUPFAM" id="SSF49785">
    <property type="entry name" value="Galactose-binding domain-like"/>
    <property type="match status" value="1"/>
</dbReference>
<evidence type="ECO:0000256" key="1">
    <source>
        <dbReference type="SAM" id="MobiDB-lite"/>
    </source>
</evidence>
<organism evidence="5 6">
    <name type="scientific">Paenibacillus septentrionalis</name>
    <dbReference type="NCBI Taxonomy" id="429342"/>
    <lineage>
        <taxon>Bacteria</taxon>
        <taxon>Bacillati</taxon>
        <taxon>Bacillota</taxon>
        <taxon>Bacilli</taxon>
        <taxon>Bacillales</taxon>
        <taxon>Paenibacillaceae</taxon>
        <taxon>Paenibacillus</taxon>
    </lineage>
</organism>
<dbReference type="InterPro" id="IPR008979">
    <property type="entry name" value="Galactose-bd-like_sf"/>
</dbReference>
<dbReference type="Pfam" id="PF22816">
    <property type="entry name" value="CatAgl_D2"/>
    <property type="match status" value="1"/>
</dbReference>
<feature type="signal peptide" evidence="2">
    <location>
        <begin position="1"/>
        <end position="26"/>
    </location>
</feature>
<dbReference type="InterPro" id="IPR051465">
    <property type="entry name" value="Cell_Envelope_Struct_Comp"/>
</dbReference>
<dbReference type="PROSITE" id="PS51272">
    <property type="entry name" value="SLH"/>
    <property type="match status" value="3"/>
</dbReference>
<comment type="caution">
    <text evidence="5">The sequence shown here is derived from an EMBL/GenBank/DDBJ whole genome shotgun (WGS) entry which is preliminary data.</text>
</comment>
<feature type="domain" description="CBM6" evidence="3">
    <location>
        <begin position="1222"/>
        <end position="1347"/>
    </location>
</feature>
<feature type="domain" description="SLH" evidence="4">
    <location>
        <begin position="2128"/>
        <end position="2187"/>
    </location>
</feature>
<gene>
    <name evidence="5" type="ORF">ACFP56_09635</name>
</gene>
<evidence type="ECO:0000313" key="5">
    <source>
        <dbReference type="EMBL" id="MFC6332883.1"/>
    </source>
</evidence>
<reference evidence="6" key="1">
    <citation type="journal article" date="2019" name="Int. J. Syst. Evol. Microbiol.">
        <title>The Global Catalogue of Microorganisms (GCM) 10K type strain sequencing project: providing services to taxonomists for standard genome sequencing and annotation.</title>
        <authorList>
            <consortium name="The Broad Institute Genomics Platform"/>
            <consortium name="The Broad Institute Genome Sequencing Center for Infectious Disease"/>
            <person name="Wu L."/>
            <person name="Ma J."/>
        </authorList>
    </citation>
    <scope>NUCLEOTIDE SEQUENCE [LARGE SCALE GENOMIC DNA]</scope>
    <source>
        <strain evidence="6">PCU 280</strain>
    </source>
</reference>
<dbReference type="Pfam" id="PF22815">
    <property type="entry name" value="CatAgl_D1"/>
    <property type="match status" value="1"/>
</dbReference>
<sequence>MLKSKIRRSISLLMAVVLLLSTFAVGSSSRGNVASAASVPVSAEVSESASADEFVRIKNKWTSHYLYEDESGIIRYGFPATTDTSSHWAIEAGTSDHSYTTIRNKATGRYITMANVEARSSMLTSAEVADINAAWIIEPAVNREGQFTIRSAKLAGESYFIHEEDQLGYAQVSGDIGADWESPQWSFEPAPSTQAVRIYNKYRQAYIYEVIEDGEDQGKIEYGQTPYSDAASHWYVDEVVAADDEGSGVKIIELRNALTGNVITQGTLWAHIAAKPQTTSTKSHWIMAAAPNEGYITFTNVYAAEGGEDAPDEIPQGTYVLNTQFEDTFVRSNDWSNVNNDNAQWRIEIVPAVQPVRLVNYSDISDENSKIYLFEEQGLVKYGALDADSAAYQWVLEDYNGNKRIRNLSSGRYISSEHIKESNDPLEVLHEDGSSGQWKLNESDLYDNFVSIESVSKAGQFIHVADQIGYAQAGTVQPTDHDAQWYLEDPTASADGEPQIVQIRNVWNSMYLYEDDNHVLKYGNARPGDQRAEWIITRYNGRNLIQNHATGHYLNILHQTTGQLPLSSLNIAELTEAELQHVLWRIKDNGGGKNIWSSRDLNNVPGEQVYINVQNLTKYAEYSAVNPNWGSPKWQFVSVTDNAMQYKRIRSKSTNEYLYEEDGIVKYGVPAETDFNSHWYIEEAGGSKVIRNRVTGHYISMQPAGSDESEIENTDLPVRSIEVEAAWASHKWIVEEEGEFVAFKNGWTNDHYLTIRDELDYLQRIRSAELASTGAEESIWFAFENAPNMSQYVRIKNKGTDDYWYEQDKQLKYGDVDIADSRTHWFLEDAGDGAQYVRNRATGHYINIEFMDRDHSESAISVEHFEMEWGSASPKWIVEAADTPGHIQFRNVWNDWRYLSTKDKLGHVQQVEHAEAEDDRIQFVMEGVPAGQLLLPTEAIRIKNVANDQYLLQTPQNIVAYGEPALDNGYSHWTIESIDGVQRVRNLATGMYISLTPDYRYVEMTVDGSTEKSNWIVEGAPIGDAYMIRSNLPGYQDEYLNTNSALGYPERGLQLISDQSLHWIFEAAPAEAVTPPQNDDNAANAVTAIWDDSNFVRIVNKSSGELLLEQGGKLVSSSAASHLDEARAQWLIQDYNGHKLLKNRASGQLLNASDDGISLAEFSNRPIELGAQWKLQPILGYQKFESVLKSGQWLRQEGDHIHYGAAGDDASEWTLDPVAGTVRYEAEKAFASGGATVISGGAAAEAGLATGFTETGARIIMAVNGQADEEYEGAIRFRNPAAAAQTLTLKVNGLSLGQLEFAATGQGAWQEVEVMLPLRTGYNSVSLERTAADTGTGQIEIDAVVVQNNINLAYRGATLPYITYEAEHMATNGTPIGPSRVYLDVASEASGRQAVKLDQTGHYVEFQAAQEANSIVVRYSIPDAPTGGGIESTIGVYVDGEFRTELNLNSAYAWVYGNYPWSNDPKQGSAHRFFDDAHALVGDIPAGSTVRLEVREADNAEYYIIDLIDLEMVAPALEMPDGFLSITDFGAIANDGLDDTAALRSAMEAAKAEDKGVWIPAGTFEVGDGLLILDDITIRGAGKWYTKLNEAKFFGNGSNIGIYDLMIDGKISVRDDEAQTNGFEGAFGSGSTVQHVWIEHTKTGFWLTRPINKGGYTFNTELSTNEFYIAGSRIRNVMADGINFSVNTKNSMAEHMNIRYPGDDGMAMWSFLENVPTDFTENNTYRFNTVQLPWLANNIIVFGGKNHKIQDNIVMDTVAHGAGISVSTKFTPTPYEGTILVERNTLIRTGSDDAGAGYSTGAIWIYAYDRDIDTEVNIRHNTALDSTYYGLSIGGARTLGSFDSQRAKVTVEDMVIDGAGLTGVQISSTIKGAINFKNVVIRNTKLGNIHNAAGTNFTIHDLAEEQEPNNPRPGNPGIPQEDDSDEVSPRPGSAEDNDKRLGEGPTKQNTIELSADAQGSAELSLAALLAAAKQYPNGAVAVSSNKASYVLPLALAEAIKQYAGKEGAAEGESDGTLVIKVSAVSEQLRGEIAGHALAAGLKVTGDPVHFQLLLKQGNSQLALTNFGRTYMQHVMTIEGKLDSKLSTVMSYDPAAKKLFYAPARFTIHGDETTVTVMSPSNGIFVVVQGMKTFSDSSNHWARESIELLATKRIVFGKSEDRFAPQHSITRAEFAALLVRSLGLKDGGNTKHFSDIQPSDWFYGDVSIAAQYGLVLGLGDGRFQPNDSITREQMAVMAANALAISGSVEGAAAVFHDQDDISPWARSAVEHMVNQGIMNGKQSLHFAPKDEATRAEAVIVLMRMLRSMELLDEINE</sequence>
<dbReference type="Gene3D" id="2.60.120.260">
    <property type="entry name" value="Galactose-binding domain-like"/>
    <property type="match status" value="2"/>
</dbReference>
<dbReference type="SMART" id="SM00710">
    <property type="entry name" value="PbH1"/>
    <property type="match status" value="6"/>
</dbReference>
<proteinExistence type="predicted"/>
<dbReference type="InterPro" id="IPR011050">
    <property type="entry name" value="Pectin_lyase_fold/virulence"/>
</dbReference>
<dbReference type="InterPro" id="IPR005084">
    <property type="entry name" value="CBM6"/>
</dbReference>
<feature type="domain" description="SLH" evidence="4">
    <location>
        <begin position="2254"/>
        <end position="2314"/>
    </location>
</feature>
<accession>A0ABW1V4J5</accession>
<name>A0ABW1V4J5_9BACL</name>
<dbReference type="Proteomes" id="UP001596233">
    <property type="component" value="Unassembled WGS sequence"/>
</dbReference>
<dbReference type="EMBL" id="JBHSTE010000003">
    <property type="protein sequence ID" value="MFC6332883.1"/>
    <property type="molecule type" value="Genomic_DNA"/>
</dbReference>
<dbReference type="PROSITE" id="PS51175">
    <property type="entry name" value="CBM6"/>
    <property type="match status" value="1"/>
</dbReference>
<keyword evidence="2" id="KW-0732">Signal</keyword>
<feature type="chain" id="PRO_5045103286" evidence="2">
    <location>
        <begin position="27"/>
        <end position="2315"/>
    </location>
</feature>
<feature type="domain" description="SLH" evidence="4">
    <location>
        <begin position="2188"/>
        <end position="2251"/>
    </location>
</feature>
<dbReference type="InterPro" id="IPR035992">
    <property type="entry name" value="Ricin_B-like_lectins"/>
</dbReference>
<dbReference type="PANTHER" id="PTHR43308">
    <property type="entry name" value="OUTER MEMBRANE PROTEIN ALPHA-RELATED"/>
    <property type="match status" value="1"/>
</dbReference>
<dbReference type="SUPFAM" id="SSF50370">
    <property type="entry name" value="Ricin B-like lectins"/>
    <property type="match status" value="3"/>
</dbReference>
<dbReference type="Pfam" id="PF00395">
    <property type="entry name" value="SLH"/>
    <property type="match status" value="3"/>
</dbReference>
<dbReference type="InterPro" id="IPR055149">
    <property type="entry name" value="Agl_cat_D2"/>
</dbReference>
<dbReference type="SUPFAM" id="SSF51126">
    <property type="entry name" value="Pectin lyase-like"/>
    <property type="match status" value="2"/>
</dbReference>
<dbReference type="InterPro" id="IPR012334">
    <property type="entry name" value="Pectin_lyas_fold"/>
</dbReference>
<dbReference type="InterPro" id="IPR033801">
    <property type="entry name" value="CBM6-CBM35-CBM36-like_1"/>
</dbReference>
<evidence type="ECO:0000259" key="3">
    <source>
        <dbReference type="PROSITE" id="PS51175"/>
    </source>
</evidence>
<dbReference type="RefSeq" id="WP_379233780.1">
    <property type="nucleotide sequence ID" value="NZ_JBHSTE010000003.1"/>
</dbReference>
<dbReference type="CDD" id="cd14490">
    <property type="entry name" value="CBM6-CBM35-CBM36_like_1"/>
    <property type="match status" value="1"/>
</dbReference>
<keyword evidence="6" id="KW-1185">Reference proteome</keyword>
<evidence type="ECO:0000313" key="6">
    <source>
        <dbReference type="Proteomes" id="UP001596233"/>
    </source>
</evidence>
<protein>
    <submittedName>
        <fullName evidence="5">S-layer homology domain-containing protein</fullName>
    </submittedName>
</protein>
<dbReference type="InterPro" id="IPR001119">
    <property type="entry name" value="SLH_dom"/>
</dbReference>
<dbReference type="Gene3D" id="2.160.20.10">
    <property type="entry name" value="Single-stranded right-handed beta-helix, Pectin lyase-like"/>
    <property type="match status" value="1"/>
</dbReference>
<feature type="region of interest" description="Disordered" evidence="1">
    <location>
        <begin position="1905"/>
        <end position="1946"/>
    </location>
</feature>
<dbReference type="Gene3D" id="2.80.10.50">
    <property type="match status" value="8"/>
</dbReference>
<evidence type="ECO:0000256" key="2">
    <source>
        <dbReference type="SAM" id="SignalP"/>
    </source>
</evidence>